<protein>
    <submittedName>
        <fullName evidence="6">Nuclear matrix constituent protein 1-like</fullName>
    </submittedName>
</protein>
<dbReference type="ExpressionAtlas" id="A0A2K3M785">
    <property type="expression patterns" value="baseline"/>
</dbReference>
<gene>
    <name evidence="6" type="ORF">L195_g042743</name>
</gene>
<evidence type="ECO:0000313" key="6">
    <source>
        <dbReference type="EMBL" id="PNX86662.1"/>
    </source>
</evidence>
<dbReference type="PANTHER" id="PTHR31908:SF2">
    <property type="entry name" value="PROTEIN CROWDED NUCLEI 4"/>
    <property type="match status" value="1"/>
</dbReference>
<evidence type="ECO:0000256" key="4">
    <source>
        <dbReference type="ARBA" id="ARBA00024208"/>
    </source>
</evidence>
<keyword evidence="1" id="KW-0175">Coiled coil</keyword>
<evidence type="ECO:0000313" key="7">
    <source>
        <dbReference type="Proteomes" id="UP000236291"/>
    </source>
</evidence>
<feature type="non-terminal residue" evidence="6">
    <location>
        <position position="117"/>
    </location>
</feature>
<organism evidence="6 7">
    <name type="scientific">Trifolium pratense</name>
    <name type="common">Red clover</name>
    <dbReference type="NCBI Taxonomy" id="57577"/>
    <lineage>
        <taxon>Eukaryota</taxon>
        <taxon>Viridiplantae</taxon>
        <taxon>Streptophyta</taxon>
        <taxon>Embryophyta</taxon>
        <taxon>Tracheophyta</taxon>
        <taxon>Spermatophyta</taxon>
        <taxon>Magnoliopsida</taxon>
        <taxon>eudicotyledons</taxon>
        <taxon>Gunneridae</taxon>
        <taxon>Pentapetalae</taxon>
        <taxon>rosids</taxon>
        <taxon>fabids</taxon>
        <taxon>Fabales</taxon>
        <taxon>Fabaceae</taxon>
        <taxon>Papilionoideae</taxon>
        <taxon>50 kb inversion clade</taxon>
        <taxon>NPAAA clade</taxon>
        <taxon>Hologalegina</taxon>
        <taxon>IRL clade</taxon>
        <taxon>Trifolieae</taxon>
        <taxon>Trifolium</taxon>
    </lineage>
</organism>
<evidence type="ECO:0000256" key="1">
    <source>
        <dbReference type="ARBA" id="ARBA00023054"/>
    </source>
</evidence>
<sequence>MITLRSNAPHDLTTLTKPNARNARPVRMHGNKSALAESTKREECFKRTIGIKDAYIGSLEKALREMRTECAETKVAADNMLVEAYQLIDEAQEKFMQAEAKVCAAESLRADANRYNS</sequence>
<dbReference type="PANTHER" id="PTHR31908">
    <property type="entry name" value="PROTEIN CROWDED NUCLEI 4"/>
    <property type="match status" value="1"/>
</dbReference>
<dbReference type="EMBL" id="ASHM01051799">
    <property type="protein sequence ID" value="PNX86662.1"/>
    <property type="molecule type" value="Genomic_DNA"/>
</dbReference>
<dbReference type="GO" id="GO:0006997">
    <property type="term" value="P:nucleus organization"/>
    <property type="evidence" value="ECO:0007669"/>
    <property type="project" value="InterPro"/>
</dbReference>
<keyword evidence="2" id="KW-0539">Nucleus</keyword>
<accession>A0A2K3M785</accession>
<proteinExistence type="inferred from homology"/>
<comment type="subcellular location">
    <subcellularLocation>
        <location evidence="3">Nucleus lamina</location>
    </subcellularLocation>
</comment>
<feature type="region of interest" description="Disordered" evidence="5">
    <location>
        <begin position="1"/>
        <end position="35"/>
    </location>
</feature>
<evidence type="ECO:0000256" key="3">
    <source>
        <dbReference type="ARBA" id="ARBA00024186"/>
    </source>
</evidence>
<dbReference type="STRING" id="57577.A0A2K3M785"/>
<reference evidence="6 7" key="2">
    <citation type="journal article" date="2017" name="Front. Plant Sci.">
        <title>Gene Classification and Mining of Molecular Markers Useful in Red Clover (Trifolium pratense) Breeding.</title>
        <authorList>
            <person name="Istvanek J."/>
            <person name="Dluhosova J."/>
            <person name="Dluhos P."/>
            <person name="Patkova L."/>
            <person name="Nedelnik J."/>
            <person name="Repkova J."/>
        </authorList>
    </citation>
    <scope>NUCLEOTIDE SEQUENCE [LARGE SCALE GENOMIC DNA]</scope>
    <source>
        <strain evidence="7">cv. Tatra</strain>
        <tissue evidence="6">Young leaves</tissue>
    </source>
</reference>
<dbReference type="AlphaFoldDB" id="A0A2K3M785"/>
<dbReference type="Proteomes" id="UP000236291">
    <property type="component" value="Unassembled WGS sequence"/>
</dbReference>
<name>A0A2K3M785_TRIPR</name>
<comment type="caution">
    <text evidence="6">The sequence shown here is derived from an EMBL/GenBank/DDBJ whole genome shotgun (WGS) entry which is preliminary data.</text>
</comment>
<dbReference type="GO" id="GO:0005652">
    <property type="term" value="C:nuclear lamina"/>
    <property type="evidence" value="ECO:0007669"/>
    <property type="project" value="UniProtKB-SubCell"/>
</dbReference>
<evidence type="ECO:0000256" key="2">
    <source>
        <dbReference type="ARBA" id="ARBA00023242"/>
    </source>
</evidence>
<dbReference type="InterPro" id="IPR040418">
    <property type="entry name" value="CRWN"/>
</dbReference>
<reference evidence="6 7" key="1">
    <citation type="journal article" date="2014" name="Am. J. Bot.">
        <title>Genome assembly and annotation for red clover (Trifolium pratense; Fabaceae).</title>
        <authorList>
            <person name="Istvanek J."/>
            <person name="Jaros M."/>
            <person name="Krenek A."/>
            <person name="Repkova J."/>
        </authorList>
    </citation>
    <scope>NUCLEOTIDE SEQUENCE [LARGE SCALE GENOMIC DNA]</scope>
    <source>
        <strain evidence="7">cv. Tatra</strain>
        <tissue evidence="6">Young leaves</tissue>
    </source>
</reference>
<evidence type="ECO:0000256" key="5">
    <source>
        <dbReference type="SAM" id="MobiDB-lite"/>
    </source>
</evidence>
<comment type="similarity">
    <text evidence="4">Belongs to the CRWN family.</text>
</comment>